<comment type="caution">
    <text evidence="2">The sequence shown here is derived from an EMBL/GenBank/DDBJ whole genome shotgun (WGS) entry which is preliminary data.</text>
</comment>
<dbReference type="AlphaFoldDB" id="X0WCB8"/>
<accession>X0WCB8</accession>
<gene>
    <name evidence="2" type="ORF">S01H1_56897</name>
</gene>
<organism evidence="2">
    <name type="scientific">marine sediment metagenome</name>
    <dbReference type="NCBI Taxonomy" id="412755"/>
    <lineage>
        <taxon>unclassified sequences</taxon>
        <taxon>metagenomes</taxon>
        <taxon>ecological metagenomes</taxon>
    </lineage>
</organism>
<feature type="transmembrane region" description="Helical" evidence="1">
    <location>
        <begin position="6"/>
        <end position="23"/>
    </location>
</feature>
<dbReference type="EMBL" id="BARS01037080">
    <property type="protein sequence ID" value="GAG22223.1"/>
    <property type="molecule type" value="Genomic_DNA"/>
</dbReference>
<reference evidence="2" key="1">
    <citation type="journal article" date="2014" name="Front. Microbiol.">
        <title>High frequency of phylogenetically diverse reductive dehalogenase-homologous genes in deep subseafloor sedimentary metagenomes.</title>
        <authorList>
            <person name="Kawai M."/>
            <person name="Futagami T."/>
            <person name="Toyoda A."/>
            <person name="Takaki Y."/>
            <person name="Nishi S."/>
            <person name="Hori S."/>
            <person name="Arai W."/>
            <person name="Tsubouchi T."/>
            <person name="Morono Y."/>
            <person name="Uchiyama I."/>
            <person name="Ito T."/>
            <person name="Fujiyama A."/>
            <person name="Inagaki F."/>
            <person name="Takami H."/>
        </authorList>
    </citation>
    <scope>NUCLEOTIDE SEQUENCE</scope>
    <source>
        <strain evidence="2">Expedition CK06-06</strain>
    </source>
</reference>
<sequence length="147" mass="16326">MSKKVVIIIIAIIIIVGGGLWLLTQKESEEPILPPSVQGGLTMKECTDAGGRVLDTASDLTCNEDEISIGQLGGGFAYTRLCCVPFPESKKLTIEEAMEVAKNSECTEKGSLTEKYMYNSNSKTWWIDLEMKEEFKKEYCYPACVVR</sequence>
<keyword evidence="1" id="KW-1133">Transmembrane helix</keyword>
<evidence type="ECO:0000313" key="2">
    <source>
        <dbReference type="EMBL" id="GAG22223.1"/>
    </source>
</evidence>
<protein>
    <submittedName>
        <fullName evidence="2">Uncharacterized protein</fullName>
    </submittedName>
</protein>
<evidence type="ECO:0000256" key="1">
    <source>
        <dbReference type="SAM" id="Phobius"/>
    </source>
</evidence>
<proteinExistence type="predicted"/>
<keyword evidence="1" id="KW-0472">Membrane</keyword>
<keyword evidence="1" id="KW-0812">Transmembrane</keyword>
<feature type="non-terminal residue" evidence="2">
    <location>
        <position position="147"/>
    </location>
</feature>
<name>X0WCB8_9ZZZZ</name>